<keyword evidence="3" id="KW-0812">Transmembrane</keyword>
<evidence type="ECO:0000313" key="5">
    <source>
        <dbReference type="Proteomes" id="UP000221653"/>
    </source>
</evidence>
<evidence type="ECO:0000313" key="4">
    <source>
        <dbReference type="EMBL" id="PFG29038.1"/>
    </source>
</evidence>
<feature type="compositionally biased region" description="Basic and acidic residues" evidence="2">
    <location>
        <begin position="162"/>
        <end position="174"/>
    </location>
</feature>
<evidence type="ECO:0000256" key="2">
    <source>
        <dbReference type="SAM" id="MobiDB-lite"/>
    </source>
</evidence>
<keyword evidence="4" id="KW-0131">Cell cycle</keyword>
<protein>
    <submittedName>
        <fullName evidence="4">Cell division protein FtsB</fullName>
    </submittedName>
</protein>
<keyword evidence="4" id="KW-0132">Cell division</keyword>
<dbReference type="Proteomes" id="UP000221653">
    <property type="component" value="Unassembled WGS sequence"/>
</dbReference>
<keyword evidence="1" id="KW-0175">Coiled coil</keyword>
<keyword evidence="3" id="KW-1133">Transmembrane helix</keyword>
<gene>
    <name evidence="4" type="ORF">ATK06_2171</name>
</gene>
<dbReference type="STRING" id="1724.GCA_001044175_01959"/>
<feature type="compositionally biased region" description="Low complexity" evidence="2">
    <location>
        <begin position="187"/>
        <end position="204"/>
    </location>
</feature>
<dbReference type="AlphaFoldDB" id="A0A2A9DQS0"/>
<sequence>MDPKNAENTPEPRPRRRGIGRVPVSSRDNAPAKEKKARKARPKWTPWEMSLVAGTVIIVLAAVAAPLSNYHQGRTEIARVTQAIEDKTAEKEELLAELDKYNSTAYLREQARNRFGVIEEGETAFRIMDPAMDNAPEISSPDDERFESTWYEKLLASIADVPDAREVKPEDMHMPVEQPAEAPGDSPAVPAPEGEVPAEEPVAP</sequence>
<keyword evidence="3" id="KW-0472">Membrane</keyword>
<dbReference type="EMBL" id="PDJF01000001">
    <property type="protein sequence ID" value="PFG29038.1"/>
    <property type="molecule type" value="Genomic_DNA"/>
</dbReference>
<accession>A0A2A9DQS0</accession>
<keyword evidence="5" id="KW-1185">Reference proteome</keyword>
<feature type="compositionally biased region" description="Basic and acidic residues" evidence="2">
    <location>
        <begin position="1"/>
        <end position="13"/>
    </location>
</feature>
<feature type="region of interest" description="Disordered" evidence="2">
    <location>
        <begin position="1"/>
        <end position="41"/>
    </location>
</feature>
<organism evidence="4 5">
    <name type="scientific">Corynebacterium renale</name>
    <dbReference type="NCBI Taxonomy" id="1724"/>
    <lineage>
        <taxon>Bacteria</taxon>
        <taxon>Bacillati</taxon>
        <taxon>Actinomycetota</taxon>
        <taxon>Actinomycetes</taxon>
        <taxon>Mycobacteriales</taxon>
        <taxon>Corynebacteriaceae</taxon>
        <taxon>Corynebacterium</taxon>
    </lineage>
</organism>
<name>A0A2A9DQS0_9CORY</name>
<reference evidence="4 5" key="1">
    <citation type="submission" date="2017-10" db="EMBL/GenBank/DDBJ databases">
        <title>Sequencing the genomes of 1000 actinobacteria strains.</title>
        <authorList>
            <person name="Klenk H.-P."/>
        </authorList>
    </citation>
    <scope>NUCLEOTIDE SEQUENCE [LARGE SCALE GENOMIC DNA]</scope>
    <source>
        <strain evidence="4 5">DSM 20688</strain>
    </source>
</reference>
<dbReference type="OrthoDB" id="5187715at2"/>
<dbReference type="GO" id="GO:0051301">
    <property type="term" value="P:cell division"/>
    <property type="evidence" value="ECO:0007669"/>
    <property type="project" value="UniProtKB-KW"/>
</dbReference>
<feature type="coiled-coil region" evidence="1">
    <location>
        <begin position="77"/>
        <end position="104"/>
    </location>
</feature>
<dbReference type="RefSeq" id="WP_098389326.1">
    <property type="nucleotide sequence ID" value="NZ_LS483464.1"/>
</dbReference>
<feature type="region of interest" description="Disordered" evidence="2">
    <location>
        <begin position="162"/>
        <end position="204"/>
    </location>
</feature>
<proteinExistence type="predicted"/>
<comment type="caution">
    <text evidence="4">The sequence shown here is derived from an EMBL/GenBank/DDBJ whole genome shotgun (WGS) entry which is preliminary data.</text>
</comment>
<dbReference type="Pfam" id="PF04977">
    <property type="entry name" value="DivIC"/>
    <property type="match status" value="1"/>
</dbReference>
<dbReference type="InterPro" id="IPR007060">
    <property type="entry name" value="FtsL/DivIC"/>
</dbReference>
<feature type="transmembrane region" description="Helical" evidence="3">
    <location>
        <begin position="49"/>
        <end position="67"/>
    </location>
</feature>
<evidence type="ECO:0000256" key="3">
    <source>
        <dbReference type="SAM" id="Phobius"/>
    </source>
</evidence>
<evidence type="ECO:0000256" key="1">
    <source>
        <dbReference type="SAM" id="Coils"/>
    </source>
</evidence>